<reference evidence="2" key="2">
    <citation type="submission" date="2020-11" db="EMBL/GenBank/DDBJ databases">
        <authorList>
            <person name="McCartney M.A."/>
            <person name="Auch B."/>
            <person name="Kono T."/>
            <person name="Mallez S."/>
            <person name="Becker A."/>
            <person name="Gohl D.M."/>
            <person name="Silverstein K.A.T."/>
            <person name="Koren S."/>
            <person name="Bechman K.B."/>
            <person name="Herman A."/>
            <person name="Abrahante J.E."/>
            <person name="Garbe J."/>
        </authorList>
    </citation>
    <scope>NUCLEOTIDE SEQUENCE</scope>
    <source>
        <strain evidence="2">Duluth1</strain>
        <tissue evidence="2">Whole animal</tissue>
    </source>
</reference>
<sequence>MMPREQSTKGTAFQTVFKFFKVVCYIFLFIVVLTSAVVNKLCIMLMTSGITKVNVNNLCLEKDMVMVVYYDDDDDDDYDVEEEEDDDDEMMVMMVVVRIIMLLLLLIMMLKMVMLVLLLIMMLLMM</sequence>
<evidence type="ECO:0000313" key="2">
    <source>
        <dbReference type="EMBL" id="KAH3829714.1"/>
    </source>
</evidence>
<accession>A0A9D4K0C1</accession>
<name>A0A9D4K0C1_DREPO</name>
<evidence type="ECO:0000256" key="1">
    <source>
        <dbReference type="SAM" id="Phobius"/>
    </source>
</evidence>
<keyword evidence="1" id="KW-1133">Transmembrane helix</keyword>
<feature type="transmembrane region" description="Helical" evidence="1">
    <location>
        <begin position="20"/>
        <end position="38"/>
    </location>
</feature>
<dbReference type="EMBL" id="JAIWYP010000004">
    <property type="protein sequence ID" value="KAH3829714.1"/>
    <property type="molecule type" value="Genomic_DNA"/>
</dbReference>
<keyword evidence="1" id="KW-0472">Membrane</keyword>
<gene>
    <name evidence="2" type="ORF">DPMN_102942</name>
</gene>
<dbReference type="Proteomes" id="UP000828390">
    <property type="component" value="Unassembled WGS sequence"/>
</dbReference>
<dbReference type="AlphaFoldDB" id="A0A9D4K0C1"/>
<keyword evidence="1" id="KW-0812">Transmembrane</keyword>
<evidence type="ECO:0000313" key="3">
    <source>
        <dbReference type="Proteomes" id="UP000828390"/>
    </source>
</evidence>
<keyword evidence="3" id="KW-1185">Reference proteome</keyword>
<protein>
    <recommendedName>
        <fullName evidence="4">Transmembrane protein</fullName>
    </recommendedName>
</protein>
<evidence type="ECO:0008006" key="4">
    <source>
        <dbReference type="Google" id="ProtNLM"/>
    </source>
</evidence>
<feature type="transmembrane region" description="Helical" evidence="1">
    <location>
        <begin position="99"/>
        <end position="124"/>
    </location>
</feature>
<proteinExistence type="predicted"/>
<reference evidence="2" key="1">
    <citation type="journal article" date="2019" name="bioRxiv">
        <title>The Genome of the Zebra Mussel, Dreissena polymorpha: A Resource for Invasive Species Research.</title>
        <authorList>
            <person name="McCartney M.A."/>
            <person name="Auch B."/>
            <person name="Kono T."/>
            <person name="Mallez S."/>
            <person name="Zhang Y."/>
            <person name="Obille A."/>
            <person name="Becker A."/>
            <person name="Abrahante J.E."/>
            <person name="Garbe J."/>
            <person name="Badalamenti J.P."/>
            <person name="Herman A."/>
            <person name="Mangelson H."/>
            <person name="Liachko I."/>
            <person name="Sullivan S."/>
            <person name="Sone E.D."/>
            <person name="Koren S."/>
            <person name="Silverstein K.A.T."/>
            <person name="Beckman K.B."/>
            <person name="Gohl D.M."/>
        </authorList>
    </citation>
    <scope>NUCLEOTIDE SEQUENCE</scope>
    <source>
        <strain evidence="2">Duluth1</strain>
        <tissue evidence="2">Whole animal</tissue>
    </source>
</reference>
<comment type="caution">
    <text evidence="2">The sequence shown here is derived from an EMBL/GenBank/DDBJ whole genome shotgun (WGS) entry which is preliminary data.</text>
</comment>
<organism evidence="2 3">
    <name type="scientific">Dreissena polymorpha</name>
    <name type="common">Zebra mussel</name>
    <name type="synonym">Mytilus polymorpha</name>
    <dbReference type="NCBI Taxonomy" id="45954"/>
    <lineage>
        <taxon>Eukaryota</taxon>
        <taxon>Metazoa</taxon>
        <taxon>Spiralia</taxon>
        <taxon>Lophotrochozoa</taxon>
        <taxon>Mollusca</taxon>
        <taxon>Bivalvia</taxon>
        <taxon>Autobranchia</taxon>
        <taxon>Heteroconchia</taxon>
        <taxon>Euheterodonta</taxon>
        <taxon>Imparidentia</taxon>
        <taxon>Neoheterodontei</taxon>
        <taxon>Myida</taxon>
        <taxon>Dreissenoidea</taxon>
        <taxon>Dreissenidae</taxon>
        <taxon>Dreissena</taxon>
    </lineage>
</organism>